<dbReference type="EMBL" id="BTRK01000004">
    <property type="protein sequence ID" value="GMR49984.1"/>
    <property type="molecule type" value="Genomic_DNA"/>
</dbReference>
<organism evidence="1 2">
    <name type="scientific">Pristionchus mayeri</name>
    <dbReference type="NCBI Taxonomy" id="1317129"/>
    <lineage>
        <taxon>Eukaryota</taxon>
        <taxon>Metazoa</taxon>
        <taxon>Ecdysozoa</taxon>
        <taxon>Nematoda</taxon>
        <taxon>Chromadorea</taxon>
        <taxon>Rhabditida</taxon>
        <taxon>Rhabditina</taxon>
        <taxon>Diplogasteromorpha</taxon>
        <taxon>Diplogasteroidea</taxon>
        <taxon>Neodiplogasteridae</taxon>
        <taxon>Pristionchus</taxon>
    </lineage>
</organism>
<gene>
    <name evidence="1" type="ORF">PMAYCL1PPCAC_20179</name>
</gene>
<evidence type="ECO:0000313" key="1">
    <source>
        <dbReference type="EMBL" id="GMR49984.1"/>
    </source>
</evidence>
<sequence>AASLSINNSYCTNPTSESMFSSRSIEHPSPCALHATVSRLHHLHVSIGITPVGYCLLTARSTVAYRDLGHGRCESLLPYAMVVIDNDRGRYQQHDSDECARRSNELLWSRLRHFIQNVLE</sequence>
<accession>A0AAN5CSW4</accession>
<evidence type="ECO:0000313" key="2">
    <source>
        <dbReference type="Proteomes" id="UP001328107"/>
    </source>
</evidence>
<dbReference type="Proteomes" id="UP001328107">
    <property type="component" value="Unassembled WGS sequence"/>
</dbReference>
<keyword evidence="2" id="KW-1185">Reference proteome</keyword>
<comment type="caution">
    <text evidence="1">The sequence shown here is derived from an EMBL/GenBank/DDBJ whole genome shotgun (WGS) entry which is preliminary data.</text>
</comment>
<protein>
    <submittedName>
        <fullName evidence="1">Uncharacterized protein</fullName>
    </submittedName>
</protein>
<dbReference type="AlphaFoldDB" id="A0AAN5CSW4"/>
<proteinExistence type="predicted"/>
<feature type="non-terminal residue" evidence="1">
    <location>
        <position position="120"/>
    </location>
</feature>
<reference evidence="2" key="1">
    <citation type="submission" date="2022-10" db="EMBL/GenBank/DDBJ databases">
        <title>Genome assembly of Pristionchus species.</title>
        <authorList>
            <person name="Yoshida K."/>
            <person name="Sommer R.J."/>
        </authorList>
    </citation>
    <scope>NUCLEOTIDE SEQUENCE [LARGE SCALE GENOMIC DNA]</scope>
    <source>
        <strain evidence="2">RS5460</strain>
    </source>
</reference>
<name>A0AAN5CSW4_9BILA</name>
<feature type="non-terminal residue" evidence="1">
    <location>
        <position position="1"/>
    </location>
</feature>